<dbReference type="KEGG" id="aprs:BI364_01685"/>
<reference evidence="3" key="1">
    <citation type="submission" date="2016-09" db="EMBL/GenBank/DDBJ databases">
        <title>Acidihalobacter prosperus F5.</title>
        <authorList>
            <person name="Khaleque H.N."/>
            <person name="Ramsay J.P."/>
            <person name="Kaksonen A.H."/>
            <person name="Boxall N.J."/>
            <person name="Watkin E.L.J."/>
        </authorList>
    </citation>
    <scope>NUCLEOTIDE SEQUENCE [LARGE SCALE GENOMIC DNA]</scope>
    <source>
        <strain evidence="3">F5</strain>
    </source>
</reference>
<accession>A0A1D8IK91</accession>
<evidence type="ECO:0000313" key="2">
    <source>
        <dbReference type="EMBL" id="AOU96889.1"/>
    </source>
</evidence>
<dbReference type="InterPro" id="IPR007433">
    <property type="entry name" value="DUF481"/>
</dbReference>
<protein>
    <recommendedName>
        <fullName evidence="4">DUF481 domain-containing protein</fullName>
    </recommendedName>
</protein>
<dbReference type="RefSeq" id="WP_070077281.1">
    <property type="nucleotide sequence ID" value="NZ_CP017415.1"/>
</dbReference>
<keyword evidence="1" id="KW-0732">Signal</keyword>
<feature type="signal peptide" evidence="1">
    <location>
        <begin position="1"/>
        <end position="22"/>
    </location>
</feature>
<dbReference type="EMBL" id="CP017415">
    <property type="protein sequence ID" value="AOU96889.1"/>
    <property type="molecule type" value="Genomic_DNA"/>
</dbReference>
<evidence type="ECO:0008006" key="4">
    <source>
        <dbReference type="Google" id="ProtNLM"/>
    </source>
</evidence>
<sequence length="238" mass="26102">MRLFAYITVLCCLSAYCATACAEPPPAGWSGNTQVGGVQTTGNTQSSTADGKFKLNFLRHPWQNTVRLSGLYASTNGTTNAQNWQGSNQTRYSITKHNYLFGLFNAQAVRFSGYDYQVSEVFGLGRRLYDSPRQTLDIEAGMGARQSRLSEGGARSVGISRLGMSYDFDITEHSEFTQHVSMETGVNNTFIKSVSALKMSIYGPLSANLSYTITHNSNVPTGTRKTDTISSVTLEYVF</sequence>
<evidence type="ECO:0000313" key="3">
    <source>
        <dbReference type="Proteomes" id="UP000095401"/>
    </source>
</evidence>
<dbReference type="Proteomes" id="UP000095401">
    <property type="component" value="Chromosome"/>
</dbReference>
<name>A0A1D8IK91_9GAMM</name>
<keyword evidence="3" id="KW-1185">Reference proteome</keyword>
<organism evidence="2 3">
    <name type="scientific">Acidihalobacter yilgarnensis</name>
    <dbReference type="NCBI Taxonomy" id="2819280"/>
    <lineage>
        <taxon>Bacteria</taxon>
        <taxon>Pseudomonadati</taxon>
        <taxon>Pseudomonadota</taxon>
        <taxon>Gammaproteobacteria</taxon>
        <taxon>Chromatiales</taxon>
        <taxon>Ectothiorhodospiraceae</taxon>
        <taxon>Acidihalobacter</taxon>
    </lineage>
</organism>
<dbReference type="Pfam" id="PF04338">
    <property type="entry name" value="DUF481"/>
    <property type="match status" value="1"/>
</dbReference>
<evidence type="ECO:0000256" key="1">
    <source>
        <dbReference type="SAM" id="SignalP"/>
    </source>
</evidence>
<feature type="chain" id="PRO_5009108245" description="DUF481 domain-containing protein" evidence="1">
    <location>
        <begin position="23"/>
        <end position="238"/>
    </location>
</feature>
<proteinExistence type="predicted"/>
<dbReference type="AlphaFoldDB" id="A0A1D8IK91"/>
<gene>
    <name evidence="2" type="ORF">BI364_01685</name>
</gene>